<dbReference type="CDD" id="cd04301">
    <property type="entry name" value="NAT_SF"/>
    <property type="match status" value="1"/>
</dbReference>
<evidence type="ECO:0000256" key="3">
    <source>
        <dbReference type="ARBA" id="ARBA00022679"/>
    </source>
</evidence>
<proteinExistence type="inferred from homology"/>
<evidence type="ECO:0000313" key="9">
    <source>
        <dbReference type="Proteomes" id="UP000593842"/>
    </source>
</evidence>
<dbReference type="InterPro" id="IPR050680">
    <property type="entry name" value="YpeA/RimI_acetyltransf"/>
</dbReference>
<comment type="subcellular location">
    <subcellularLocation>
        <location evidence="5">Cytoplasm</location>
    </subcellularLocation>
</comment>
<reference evidence="8" key="3">
    <citation type="submission" date="2022-06" db="EMBL/GenBank/DDBJ databases">
        <title>Isolation of gut microbiota from human fecal samples.</title>
        <authorList>
            <person name="Pamer E.G."/>
            <person name="Barat B."/>
            <person name="Waligurski E."/>
            <person name="Medina S."/>
            <person name="Paddock L."/>
            <person name="Mostad J."/>
        </authorList>
    </citation>
    <scope>NUCLEOTIDE SEQUENCE</scope>
    <source>
        <strain evidence="8">DFI.6.24</strain>
    </source>
</reference>
<dbReference type="Proteomes" id="UP001204814">
    <property type="component" value="Unassembled WGS sequence"/>
</dbReference>
<sequence length="146" mass="17139">MSIREMKVDDLKRIVELEKDLFLSPWNEEDFIHELKENPMAGYYILEKENQIIGYIGLWFLGDQCQITTIATDRHFQGQGCASQLMEYALEKSEELHYQNVNLEVRVSNVKAIALYQKFGFKNVAVRKRYYSNGEDAYLMIKELEG</sequence>
<feature type="domain" description="N-acetyltransferase" evidence="6">
    <location>
        <begin position="1"/>
        <end position="145"/>
    </location>
</feature>
<dbReference type="PANTHER" id="PTHR43420:SF44">
    <property type="entry name" value="ACETYLTRANSFERASE YPEA"/>
    <property type="match status" value="1"/>
</dbReference>
<dbReference type="NCBIfam" id="TIGR01575">
    <property type="entry name" value="rimI"/>
    <property type="match status" value="1"/>
</dbReference>
<reference evidence="7" key="1">
    <citation type="journal article" date="2020" name="Microbiol. Resour. Announc.">
        <title>Complete Genome Sequence of Faecalibacillus intestinalis JCM 34082, Isolated from Feces from a Healthy Japanese Female.</title>
        <authorList>
            <person name="Sakamoto M."/>
            <person name="Ikeyama N."/>
            <person name="Toyoda A."/>
            <person name="Murakami T."/>
            <person name="Mori H."/>
            <person name="Ohkuma M."/>
        </authorList>
    </citation>
    <scope>NUCLEOTIDE SEQUENCE</scope>
    <source>
        <strain evidence="7">14EGH31</strain>
    </source>
</reference>
<evidence type="ECO:0000313" key="7">
    <source>
        <dbReference type="EMBL" id="BCL57997.1"/>
    </source>
</evidence>
<dbReference type="GO" id="GO:0008999">
    <property type="term" value="F:protein-N-terminal-alanine acetyltransferase activity"/>
    <property type="evidence" value="ECO:0007669"/>
    <property type="project" value="UniProtKB-EC"/>
</dbReference>
<organism evidence="7 9">
    <name type="scientific">Faecalibacillus intestinalis</name>
    <dbReference type="NCBI Taxonomy" id="1982626"/>
    <lineage>
        <taxon>Bacteria</taxon>
        <taxon>Bacillati</taxon>
        <taxon>Bacillota</taxon>
        <taxon>Erysipelotrichia</taxon>
        <taxon>Erysipelotrichales</taxon>
        <taxon>Coprobacillaceae</taxon>
        <taxon>Faecalibacillus</taxon>
    </lineage>
</organism>
<dbReference type="EC" id="2.3.1.266" evidence="5"/>
<dbReference type="PROSITE" id="PS51186">
    <property type="entry name" value="GNAT"/>
    <property type="match status" value="1"/>
</dbReference>
<evidence type="ECO:0000256" key="5">
    <source>
        <dbReference type="RuleBase" id="RU363094"/>
    </source>
</evidence>
<dbReference type="EMBL" id="AP024085">
    <property type="protein sequence ID" value="BCL57997.1"/>
    <property type="molecule type" value="Genomic_DNA"/>
</dbReference>
<dbReference type="RefSeq" id="WP_022000903.1">
    <property type="nucleotide sequence ID" value="NZ_AP024085.1"/>
</dbReference>
<comment type="function">
    <text evidence="5">Acetylates the N-terminal alanine of ribosomal protein bS18.</text>
</comment>
<dbReference type="PANTHER" id="PTHR43420">
    <property type="entry name" value="ACETYLTRANSFERASE"/>
    <property type="match status" value="1"/>
</dbReference>
<dbReference type="InterPro" id="IPR000182">
    <property type="entry name" value="GNAT_dom"/>
</dbReference>
<keyword evidence="4 8" id="KW-0012">Acyltransferase</keyword>
<gene>
    <name evidence="8" type="primary">rimI</name>
    <name evidence="7" type="ORF">Fi14EGH31_17090</name>
    <name evidence="8" type="ORF">NE542_05365</name>
</gene>
<dbReference type="KEGG" id="fit:Fi14EGH31_17090"/>
<dbReference type="Proteomes" id="UP000593842">
    <property type="component" value="Chromosome"/>
</dbReference>
<protein>
    <recommendedName>
        <fullName evidence="5">[Ribosomal protein bS18]-alanine N-acetyltransferase</fullName>
        <ecNumber evidence="5">2.3.1.266</ecNumber>
    </recommendedName>
</protein>
<evidence type="ECO:0000256" key="2">
    <source>
        <dbReference type="ARBA" id="ARBA00022490"/>
    </source>
</evidence>
<evidence type="ECO:0000256" key="1">
    <source>
        <dbReference type="ARBA" id="ARBA00005395"/>
    </source>
</evidence>
<keyword evidence="8" id="KW-0687">Ribonucleoprotein</keyword>
<comment type="catalytic activity">
    <reaction evidence="5">
        <text>N-terminal L-alanyl-[ribosomal protein bS18] + acetyl-CoA = N-terminal N(alpha)-acetyl-L-alanyl-[ribosomal protein bS18] + CoA + H(+)</text>
        <dbReference type="Rhea" id="RHEA:43756"/>
        <dbReference type="Rhea" id="RHEA-COMP:10676"/>
        <dbReference type="Rhea" id="RHEA-COMP:10677"/>
        <dbReference type="ChEBI" id="CHEBI:15378"/>
        <dbReference type="ChEBI" id="CHEBI:57287"/>
        <dbReference type="ChEBI" id="CHEBI:57288"/>
        <dbReference type="ChEBI" id="CHEBI:64718"/>
        <dbReference type="ChEBI" id="CHEBI:83683"/>
        <dbReference type="EC" id="2.3.1.266"/>
    </reaction>
</comment>
<reference evidence="9" key="2">
    <citation type="submission" date="2020-09" db="EMBL/GenBank/DDBJ databases">
        <title>Complete genome sequencing of Faecalibacillus intestinalis strain 14EGH31.</title>
        <authorList>
            <person name="Sakamoto M."/>
            <person name="Murakami T."/>
            <person name="Mori H."/>
        </authorList>
    </citation>
    <scope>NUCLEOTIDE SEQUENCE [LARGE SCALE GENOMIC DNA]</scope>
    <source>
        <strain evidence="9">14EGH31</strain>
    </source>
</reference>
<evidence type="ECO:0000256" key="4">
    <source>
        <dbReference type="ARBA" id="ARBA00023315"/>
    </source>
</evidence>
<dbReference type="SUPFAM" id="SSF55729">
    <property type="entry name" value="Acyl-CoA N-acyltransferases (Nat)"/>
    <property type="match status" value="1"/>
</dbReference>
<dbReference type="InterPro" id="IPR016181">
    <property type="entry name" value="Acyl_CoA_acyltransferase"/>
</dbReference>
<dbReference type="Pfam" id="PF00583">
    <property type="entry name" value="Acetyltransf_1"/>
    <property type="match status" value="1"/>
</dbReference>
<keyword evidence="2 5" id="KW-0963">Cytoplasm</keyword>
<dbReference type="GeneID" id="70580153"/>
<keyword evidence="8" id="KW-0689">Ribosomal protein</keyword>
<keyword evidence="3 7" id="KW-0808">Transferase</keyword>
<dbReference type="GO" id="GO:0005840">
    <property type="term" value="C:ribosome"/>
    <property type="evidence" value="ECO:0007669"/>
    <property type="project" value="UniProtKB-KW"/>
</dbReference>
<comment type="similarity">
    <text evidence="1 5">Belongs to the acetyltransferase family. RimI subfamily.</text>
</comment>
<dbReference type="AlphaFoldDB" id="A0A7I8DZB4"/>
<dbReference type="EMBL" id="JANGBO010000002">
    <property type="protein sequence ID" value="MCQ5061267.1"/>
    <property type="molecule type" value="Genomic_DNA"/>
</dbReference>
<evidence type="ECO:0000259" key="6">
    <source>
        <dbReference type="PROSITE" id="PS51186"/>
    </source>
</evidence>
<dbReference type="Gene3D" id="3.40.630.30">
    <property type="match status" value="1"/>
</dbReference>
<accession>A0A7I8DZB4</accession>
<dbReference type="InterPro" id="IPR006464">
    <property type="entry name" value="AcTrfase_RimI/Ard1"/>
</dbReference>
<evidence type="ECO:0000313" key="8">
    <source>
        <dbReference type="EMBL" id="MCQ5061267.1"/>
    </source>
</evidence>
<dbReference type="GO" id="GO:0005737">
    <property type="term" value="C:cytoplasm"/>
    <property type="evidence" value="ECO:0007669"/>
    <property type="project" value="UniProtKB-SubCell"/>
</dbReference>
<name>A0A7I8DZB4_9FIRM</name>